<dbReference type="GO" id="GO:0046872">
    <property type="term" value="F:metal ion binding"/>
    <property type="evidence" value="ECO:0007669"/>
    <property type="project" value="UniProtKB-KW"/>
</dbReference>
<evidence type="ECO:0000313" key="3">
    <source>
        <dbReference type="EMBL" id="MBC8527868.1"/>
    </source>
</evidence>
<keyword evidence="4" id="KW-1185">Reference proteome</keyword>
<dbReference type="InterPro" id="IPR014710">
    <property type="entry name" value="RmlC-like_jellyroll"/>
</dbReference>
<dbReference type="RefSeq" id="WP_138295579.1">
    <property type="nucleotide sequence ID" value="NZ_JACRSO010000001.1"/>
</dbReference>
<accession>A0A926HLA1</accession>
<dbReference type="PANTHER" id="PTHR35848:SF6">
    <property type="entry name" value="CUPIN TYPE-2 DOMAIN-CONTAINING PROTEIN"/>
    <property type="match status" value="1"/>
</dbReference>
<feature type="domain" description="Cupin type-2" evidence="2">
    <location>
        <begin position="43"/>
        <end position="108"/>
    </location>
</feature>
<comment type="caution">
    <text evidence="3">The sequence shown here is derived from an EMBL/GenBank/DDBJ whole genome shotgun (WGS) entry which is preliminary data.</text>
</comment>
<dbReference type="AlphaFoldDB" id="A0A926HLA1"/>
<name>A0A926HLA1_9FIRM</name>
<evidence type="ECO:0000313" key="4">
    <source>
        <dbReference type="Proteomes" id="UP000654279"/>
    </source>
</evidence>
<evidence type="ECO:0000256" key="1">
    <source>
        <dbReference type="ARBA" id="ARBA00022723"/>
    </source>
</evidence>
<sequence>MLFKPEQLDNELRHEVRGGKGDVRFITLPKDQLPNKTRLFGTIVIPEGCSLGVHDHVNETEFYYIISGTGIGDDNGKQVQFAPGDIMTCGNGATHNIENNGKGDLVLIACVVLD</sequence>
<dbReference type="EMBL" id="JACRSO010000001">
    <property type="protein sequence ID" value="MBC8527868.1"/>
    <property type="molecule type" value="Genomic_DNA"/>
</dbReference>
<dbReference type="Pfam" id="PF07883">
    <property type="entry name" value="Cupin_2"/>
    <property type="match status" value="1"/>
</dbReference>
<keyword evidence="1" id="KW-0479">Metal-binding</keyword>
<dbReference type="CDD" id="cd02221">
    <property type="entry name" value="cupin_TM1287-like"/>
    <property type="match status" value="1"/>
</dbReference>
<dbReference type="SUPFAM" id="SSF51182">
    <property type="entry name" value="RmlC-like cupins"/>
    <property type="match status" value="1"/>
</dbReference>
<dbReference type="Gene3D" id="2.60.120.10">
    <property type="entry name" value="Jelly Rolls"/>
    <property type="match status" value="1"/>
</dbReference>
<protein>
    <submittedName>
        <fullName evidence="3">Cupin domain-containing protein</fullName>
    </submittedName>
</protein>
<dbReference type="PANTHER" id="PTHR35848">
    <property type="entry name" value="OXALATE-BINDING PROTEIN"/>
    <property type="match status" value="1"/>
</dbReference>
<dbReference type="InterPro" id="IPR051610">
    <property type="entry name" value="GPI/OXD"/>
</dbReference>
<dbReference type="InterPro" id="IPR011051">
    <property type="entry name" value="RmlC_Cupin_sf"/>
</dbReference>
<dbReference type="Proteomes" id="UP000654279">
    <property type="component" value="Unassembled WGS sequence"/>
</dbReference>
<reference evidence="3" key="1">
    <citation type="submission" date="2020-08" db="EMBL/GenBank/DDBJ databases">
        <title>Genome public.</title>
        <authorList>
            <person name="Liu C."/>
            <person name="Sun Q."/>
        </authorList>
    </citation>
    <scope>NUCLEOTIDE SEQUENCE</scope>
    <source>
        <strain evidence="3">NSJ-44</strain>
    </source>
</reference>
<organism evidence="3 4">
    <name type="scientific">Luoshenia tenuis</name>
    <dbReference type="NCBI Taxonomy" id="2763654"/>
    <lineage>
        <taxon>Bacteria</taxon>
        <taxon>Bacillati</taxon>
        <taxon>Bacillota</taxon>
        <taxon>Clostridia</taxon>
        <taxon>Christensenellales</taxon>
        <taxon>Christensenellaceae</taxon>
        <taxon>Luoshenia</taxon>
    </lineage>
</organism>
<dbReference type="InterPro" id="IPR013096">
    <property type="entry name" value="Cupin_2"/>
</dbReference>
<evidence type="ECO:0000259" key="2">
    <source>
        <dbReference type="Pfam" id="PF07883"/>
    </source>
</evidence>
<proteinExistence type="predicted"/>
<gene>
    <name evidence="3" type="ORF">H8699_00255</name>
</gene>